<dbReference type="InterPro" id="IPR050300">
    <property type="entry name" value="GDXG_lipolytic_enzyme"/>
</dbReference>
<evidence type="ECO:0000313" key="3">
    <source>
        <dbReference type="EMBL" id="OSS49232.1"/>
    </source>
</evidence>
<evidence type="ECO:0000259" key="2">
    <source>
        <dbReference type="Pfam" id="PF07859"/>
    </source>
</evidence>
<accession>A0A1Y2LZS8</accession>
<dbReference type="STRING" id="105696.A0A1Y2LZS8"/>
<name>A0A1Y2LZS8_EPING</name>
<dbReference type="EMBL" id="KZ107844">
    <property type="protein sequence ID" value="OSS49232.1"/>
    <property type="molecule type" value="Genomic_DNA"/>
</dbReference>
<proteinExistence type="predicted"/>
<keyword evidence="1" id="KW-0378">Hydrolase</keyword>
<dbReference type="InterPro" id="IPR013094">
    <property type="entry name" value="AB_hydrolase_3"/>
</dbReference>
<dbReference type="InParanoid" id="A0A1Y2LZS8"/>
<organism evidence="3 4">
    <name type="scientific">Epicoccum nigrum</name>
    <name type="common">Soil fungus</name>
    <name type="synonym">Epicoccum purpurascens</name>
    <dbReference type="NCBI Taxonomy" id="105696"/>
    <lineage>
        <taxon>Eukaryota</taxon>
        <taxon>Fungi</taxon>
        <taxon>Dikarya</taxon>
        <taxon>Ascomycota</taxon>
        <taxon>Pezizomycotina</taxon>
        <taxon>Dothideomycetes</taxon>
        <taxon>Pleosporomycetidae</taxon>
        <taxon>Pleosporales</taxon>
        <taxon>Pleosporineae</taxon>
        <taxon>Didymellaceae</taxon>
        <taxon>Epicoccum</taxon>
    </lineage>
</organism>
<dbReference type="Gene3D" id="3.40.50.1820">
    <property type="entry name" value="alpha/beta hydrolase"/>
    <property type="match status" value="1"/>
</dbReference>
<dbReference type="InterPro" id="IPR029058">
    <property type="entry name" value="AB_hydrolase_fold"/>
</dbReference>
<dbReference type="Pfam" id="PF07859">
    <property type="entry name" value="Abhydrolase_3"/>
    <property type="match status" value="1"/>
</dbReference>
<keyword evidence="4" id="KW-1185">Reference proteome</keyword>
<dbReference type="PANTHER" id="PTHR48081:SF3">
    <property type="entry name" value="ALPHA_BETA HYDROLASE FOLD-3 DOMAIN-CONTAINING PROTEIN"/>
    <property type="match status" value="1"/>
</dbReference>
<dbReference type="SUPFAM" id="SSF53474">
    <property type="entry name" value="alpha/beta-Hydrolases"/>
    <property type="match status" value="1"/>
</dbReference>
<dbReference type="Proteomes" id="UP000193240">
    <property type="component" value="Unassembled WGS sequence"/>
</dbReference>
<dbReference type="GO" id="GO:0016787">
    <property type="term" value="F:hydrolase activity"/>
    <property type="evidence" value="ECO:0007669"/>
    <property type="project" value="UniProtKB-KW"/>
</dbReference>
<gene>
    <name evidence="3" type="ORF">B5807_05547</name>
</gene>
<evidence type="ECO:0000313" key="4">
    <source>
        <dbReference type="Proteomes" id="UP000193240"/>
    </source>
</evidence>
<dbReference type="AlphaFoldDB" id="A0A1Y2LZS8"/>
<dbReference type="OMA" id="LFIFHGE"/>
<dbReference type="PANTHER" id="PTHR48081">
    <property type="entry name" value="AB HYDROLASE SUPERFAMILY PROTEIN C4A8.06C"/>
    <property type="match status" value="1"/>
</dbReference>
<feature type="domain" description="Alpha/beta hydrolase fold-3" evidence="2">
    <location>
        <begin position="51"/>
        <end position="172"/>
    </location>
</feature>
<protein>
    <recommendedName>
        <fullName evidence="2">Alpha/beta hydrolase fold-3 domain-containing protein</fullName>
    </recommendedName>
</protein>
<evidence type="ECO:0000256" key="1">
    <source>
        <dbReference type="ARBA" id="ARBA00022801"/>
    </source>
</evidence>
<sequence>MAPRDDTTPETRFDSFKIFRTSYKEVNNQGIDVAVFIPKNLKPGKHPILAKFHGGGLITGDCVFAPWFAAYFVPFIHRTQAIVVSPNYRLTPEHTGAEILEDLADFWRWLQGGGLTSYLASQNVDVELDFDHVLASGDSAGGYMALMSGLLQPKGSIKAILAQYPMTDELKIEPGKDFFGQPTAPESLVDEHMKNVKPGVVVSSSTPPERTDLTYGLGAHGRYLQYFGSDKNMWPLYLIDEKKWLPPTWIHHGDADIAVSIEDSRAFVAKCEAISGLEVKLKVLEGENHGFDVEAKEDELPWLKDGLKWVEEKWLQ</sequence>
<reference evidence="3 4" key="1">
    <citation type="journal article" date="2017" name="Genome Announc.">
        <title>Genome sequence of the saprophytic ascomycete Epicoccum nigrum ICMP 19927 strain isolated from New Zealand.</title>
        <authorList>
            <person name="Fokin M."/>
            <person name="Fleetwood D."/>
            <person name="Weir B.S."/>
            <person name="Villas-Boas S.G."/>
        </authorList>
    </citation>
    <scope>NUCLEOTIDE SEQUENCE [LARGE SCALE GENOMIC DNA]</scope>
    <source>
        <strain evidence="3 4">ICMP 19927</strain>
    </source>
</reference>